<accession>A0ABS1XQ75</accession>
<dbReference type="PANTHER" id="PTHR43591:SF110">
    <property type="entry name" value="RHODANESE DOMAIN-CONTAINING PROTEIN"/>
    <property type="match status" value="1"/>
</dbReference>
<dbReference type="PANTHER" id="PTHR43591">
    <property type="entry name" value="METHYLTRANSFERASE"/>
    <property type="match status" value="1"/>
</dbReference>
<dbReference type="Proteomes" id="UP000601027">
    <property type="component" value="Unassembled WGS sequence"/>
</dbReference>
<gene>
    <name evidence="2" type="ORF">JNW91_05695</name>
</gene>
<keyword evidence="2" id="KW-0489">Methyltransferase</keyword>
<dbReference type="GO" id="GO:0032259">
    <property type="term" value="P:methylation"/>
    <property type="evidence" value="ECO:0007669"/>
    <property type="project" value="UniProtKB-KW"/>
</dbReference>
<protein>
    <submittedName>
        <fullName evidence="2">Class I SAM-dependent methyltransferase</fullName>
    </submittedName>
</protein>
<dbReference type="Gene3D" id="2.20.130.10">
    <property type="entry name" value="CAC2371-like domains"/>
    <property type="match status" value="1"/>
</dbReference>
<dbReference type="GO" id="GO:0008168">
    <property type="term" value="F:methyltransferase activity"/>
    <property type="evidence" value="ECO:0007669"/>
    <property type="project" value="UniProtKB-KW"/>
</dbReference>
<keyword evidence="3" id="KW-1185">Reference proteome</keyword>
<dbReference type="InterPro" id="IPR029063">
    <property type="entry name" value="SAM-dependent_MTases_sf"/>
</dbReference>
<reference evidence="2 3" key="1">
    <citation type="submission" date="2021-01" db="EMBL/GenBank/DDBJ databases">
        <title>Draft genome sequence of Micromonospora sp. strain STR1_7.</title>
        <authorList>
            <person name="Karlyshev A."/>
            <person name="Jawad R."/>
        </authorList>
    </citation>
    <scope>NUCLEOTIDE SEQUENCE [LARGE SCALE GENOMIC DNA]</scope>
    <source>
        <strain evidence="2 3">STR1-7</strain>
    </source>
</reference>
<organism evidence="2 3">
    <name type="scientific">Micromonospora parastrephiae</name>
    <dbReference type="NCBI Taxonomy" id="2806101"/>
    <lineage>
        <taxon>Bacteria</taxon>
        <taxon>Bacillati</taxon>
        <taxon>Actinomycetota</taxon>
        <taxon>Actinomycetes</taxon>
        <taxon>Micromonosporales</taxon>
        <taxon>Micromonosporaceae</taxon>
        <taxon>Micromonospora</taxon>
    </lineage>
</organism>
<name>A0ABS1XQ75_9ACTN</name>
<sequence length="243" mass="26900">MYRGGGKDYRGESEVVTRHIRTLNPEAASLLDVGCGTGGHLRHFAREFRHAEGIDITDGMLAECRRRVPGVAVTRADMRTFRLPRRFDAIVSLFNVIGNVADRAELDLTLVNLSRHLVPGGVLVVEPWWFTENFTPGHIGSSVTTLDGRTVARVSHSVREGDTTRMRVHCIVAEPGAGLRHFTYEHVMALFSRAQYEASFARAGCPAHYVEDAYPGNGLFVAVKGLHERERAPTARPRGAGRR</sequence>
<dbReference type="Pfam" id="PF13649">
    <property type="entry name" value="Methyltransf_25"/>
    <property type="match status" value="1"/>
</dbReference>
<dbReference type="EMBL" id="JAEVHM010000015">
    <property type="protein sequence ID" value="MBM0231402.1"/>
    <property type="molecule type" value="Genomic_DNA"/>
</dbReference>
<feature type="domain" description="Methyltransferase" evidence="1">
    <location>
        <begin position="31"/>
        <end position="121"/>
    </location>
</feature>
<dbReference type="InterPro" id="IPR041698">
    <property type="entry name" value="Methyltransf_25"/>
</dbReference>
<keyword evidence="2" id="KW-0808">Transferase</keyword>
<dbReference type="CDD" id="cd02440">
    <property type="entry name" value="AdoMet_MTases"/>
    <property type="match status" value="1"/>
</dbReference>
<evidence type="ECO:0000259" key="1">
    <source>
        <dbReference type="Pfam" id="PF13649"/>
    </source>
</evidence>
<proteinExistence type="predicted"/>
<evidence type="ECO:0000313" key="3">
    <source>
        <dbReference type="Proteomes" id="UP000601027"/>
    </source>
</evidence>
<dbReference type="Gene3D" id="3.40.50.150">
    <property type="entry name" value="Vaccinia Virus protein VP39"/>
    <property type="match status" value="1"/>
</dbReference>
<evidence type="ECO:0000313" key="2">
    <source>
        <dbReference type="EMBL" id="MBM0231402.1"/>
    </source>
</evidence>
<dbReference type="SUPFAM" id="SSF53335">
    <property type="entry name" value="S-adenosyl-L-methionine-dependent methyltransferases"/>
    <property type="match status" value="1"/>
</dbReference>
<comment type="caution">
    <text evidence="2">The sequence shown here is derived from an EMBL/GenBank/DDBJ whole genome shotgun (WGS) entry which is preliminary data.</text>
</comment>
<dbReference type="RefSeq" id="WP_203173875.1">
    <property type="nucleotide sequence ID" value="NZ_JAEVHM010000015.1"/>
</dbReference>